<dbReference type="VEuPathDB" id="FungiDB:EYZ11_009909"/>
<sequence>MSVHCYSLYSNSPDSHRRNHHQVRLIQCLQQHILFNHPHHIDIDIHGPESLFYPVITTSRSPLLEIDYNLHKSNATYFTDLDINRVHLIACLFKNQLALGFSGGDLNIALGSTACVFRREIKPYQAYEIHTRVLAWDEKWLYLVSHFVIPSKKPTRASLFSSSQPQSLKNAGRKAQTVGEAQKAILASAITRYVFKRGRISVAPENVLTKAKLLPPRQDGSSKRQSSSSWTWETVEGERQQGLKIAMSFLGLDALHGIFNGNDGNAIGVF</sequence>
<feature type="region of interest" description="Disordered" evidence="2">
    <location>
        <begin position="213"/>
        <end position="233"/>
    </location>
</feature>
<evidence type="ECO:0000256" key="2">
    <source>
        <dbReference type="SAM" id="MobiDB-lite"/>
    </source>
</evidence>
<dbReference type="GeneID" id="54334292"/>
<dbReference type="Proteomes" id="UP000324241">
    <property type="component" value="Unassembled WGS sequence"/>
</dbReference>
<organism evidence="3 4">
    <name type="scientific">Aspergillus tanneri</name>
    <dbReference type="NCBI Taxonomy" id="1220188"/>
    <lineage>
        <taxon>Eukaryota</taxon>
        <taxon>Fungi</taxon>
        <taxon>Dikarya</taxon>
        <taxon>Ascomycota</taxon>
        <taxon>Pezizomycotina</taxon>
        <taxon>Eurotiomycetes</taxon>
        <taxon>Eurotiomycetidae</taxon>
        <taxon>Eurotiales</taxon>
        <taxon>Aspergillaceae</taxon>
        <taxon>Aspergillus</taxon>
        <taxon>Aspergillus subgen. Circumdati</taxon>
    </lineage>
</organism>
<accession>A0A5M9MAE5</accession>
<comment type="caution">
    <text evidence="3">The sequence shown here is derived from an EMBL/GenBank/DDBJ whole genome shotgun (WGS) entry which is preliminary data.</text>
</comment>
<dbReference type="PANTHER" id="PTHR12475:SF4">
    <property type="entry name" value="PROTEIN THEM6"/>
    <property type="match status" value="1"/>
</dbReference>
<dbReference type="Pfam" id="PF13279">
    <property type="entry name" value="4HBT_2"/>
    <property type="match status" value="1"/>
</dbReference>
<protein>
    <recommendedName>
        <fullName evidence="5">Capsule polysaccharide biosynthesis protein</fullName>
    </recommendedName>
</protein>
<dbReference type="InterPro" id="IPR051490">
    <property type="entry name" value="THEM6_lcsJ_thioesterase"/>
</dbReference>
<dbReference type="AlphaFoldDB" id="A0A5M9MAE5"/>
<dbReference type="InterPro" id="IPR029069">
    <property type="entry name" value="HotDog_dom_sf"/>
</dbReference>
<dbReference type="EMBL" id="QUQM01000008">
    <property type="protein sequence ID" value="KAA8642646.1"/>
    <property type="molecule type" value="Genomic_DNA"/>
</dbReference>
<evidence type="ECO:0008006" key="5">
    <source>
        <dbReference type="Google" id="ProtNLM"/>
    </source>
</evidence>
<dbReference type="CDD" id="cd00586">
    <property type="entry name" value="4HBT"/>
    <property type="match status" value="1"/>
</dbReference>
<dbReference type="OrthoDB" id="265761at2759"/>
<dbReference type="RefSeq" id="XP_033422008.1">
    <property type="nucleotide sequence ID" value="XM_033576153.1"/>
</dbReference>
<dbReference type="SUPFAM" id="SSF54637">
    <property type="entry name" value="Thioesterase/thiol ester dehydrase-isomerase"/>
    <property type="match status" value="1"/>
</dbReference>
<dbReference type="PANTHER" id="PTHR12475">
    <property type="match status" value="1"/>
</dbReference>
<comment type="similarity">
    <text evidence="1">Belongs to the lcsJ thioesterase family.</text>
</comment>
<evidence type="ECO:0000256" key="1">
    <source>
        <dbReference type="ARBA" id="ARBA00038476"/>
    </source>
</evidence>
<evidence type="ECO:0000313" key="4">
    <source>
        <dbReference type="Proteomes" id="UP000324241"/>
    </source>
</evidence>
<evidence type="ECO:0000313" key="3">
    <source>
        <dbReference type="EMBL" id="KAA8642646.1"/>
    </source>
</evidence>
<reference evidence="3 4" key="1">
    <citation type="submission" date="2019-08" db="EMBL/GenBank/DDBJ databases">
        <title>The genome sequence of a newly discovered highly antifungal drug resistant Aspergillus species, Aspergillus tanneri NIH 1004.</title>
        <authorList>
            <person name="Mounaud S."/>
            <person name="Singh I."/>
            <person name="Joardar V."/>
            <person name="Pakala S."/>
            <person name="Pakala S."/>
            <person name="Venepally P."/>
            <person name="Chung J.K."/>
            <person name="Losada L."/>
            <person name="Nierman W.C."/>
        </authorList>
    </citation>
    <scope>NUCLEOTIDE SEQUENCE [LARGE SCALE GENOMIC DNA]</scope>
    <source>
        <strain evidence="3 4">NIH1004</strain>
    </source>
</reference>
<gene>
    <name evidence="3" type="ORF">ATNIH1004_011591</name>
</gene>
<name>A0A5M9MAE5_9EURO</name>
<proteinExistence type="inferred from homology"/>